<keyword evidence="3" id="KW-1185">Reference proteome</keyword>
<organism evidence="2 3">
    <name type="scientific">Acaulospora morrowiae</name>
    <dbReference type="NCBI Taxonomy" id="94023"/>
    <lineage>
        <taxon>Eukaryota</taxon>
        <taxon>Fungi</taxon>
        <taxon>Fungi incertae sedis</taxon>
        <taxon>Mucoromycota</taxon>
        <taxon>Glomeromycotina</taxon>
        <taxon>Glomeromycetes</taxon>
        <taxon>Diversisporales</taxon>
        <taxon>Acaulosporaceae</taxon>
        <taxon>Acaulospora</taxon>
    </lineage>
</organism>
<feature type="region of interest" description="Disordered" evidence="1">
    <location>
        <begin position="63"/>
        <end position="124"/>
    </location>
</feature>
<dbReference type="InterPro" id="IPR013640">
    <property type="entry name" value="Vfa1"/>
</dbReference>
<dbReference type="PANTHER" id="PTHR28218">
    <property type="entry name" value="VPS4-ASSOCIATED PROTEIN 1"/>
    <property type="match status" value="1"/>
</dbReference>
<proteinExistence type="predicted"/>
<gene>
    <name evidence="2" type="ORF">AMORRO_LOCUS6936</name>
</gene>
<name>A0A9N9BVV7_9GLOM</name>
<evidence type="ECO:0000313" key="2">
    <source>
        <dbReference type="EMBL" id="CAG8581614.1"/>
    </source>
</evidence>
<dbReference type="PANTHER" id="PTHR28218:SF1">
    <property type="entry name" value="VPS4-ASSOCIATED PROTEIN 1"/>
    <property type="match status" value="1"/>
</dbReference>
<accession>A0A9N9BVV7</accession>
<dbReference type="EMBL" id="CAJVPV010004923">
    <property type="protein sequence ID" value="CAG8581614.1"/>
    <property type="molecule type" value="Genomic_DNA"/>
</dbReference>
<sequence>MSTSIKKNSTSQTLQNLYTHRTATSERPCFVCGKFTSAVLTTGNGLDWFYTCVSHLNDRGFASPVPLVEPEPVKITEPTSKGEKEKENEKKKEGKDEQKFEDSKEEKCEEKGGKEVKPPSLSIKPKQYTLHRDFFYLRESNLKKKRQEKEAQEMLKQLPSVPKSSLK</sequence>
<evidence type="ECO:0000256" key="1">
    <source>
        <dbReference type="SAM" id="MobiDB-lite"/>
    </source>
</evidence>
<dbReference type="OrthoDB" id="2158714at2759"/>
<dbReference type="GO" id="GO:0007034">
    <property type="term" value="P:vacuolar transport"/>
    <property type="evidence" value="ECO:0007669"/>
    <property type="project" value="TreeGrafter"/>
</dbReference>
<dbReference type="Proteomes" id="UP000789342">
    <property type="component" value="Unassembled WGS sequence"/>
</dbReference>
<dbReference type="Pfam" id="PF08432">
    <property type="entry name" value="Vfa1"/>
    <property type="match status" value="2"/>
</dbReference>
<feature type="compositionally biased region" description="Basic and acidic residues" evidence="1">
    <location>
        <begin position="80"/>
        <end position="117"/>
    </location>
</feature>
<evidence type="ECO:0000313" key="3">
    <source>
        <dbReference type="Proteomes" id="UP000789342"/>
    </source>
</evidence>
<comment type="caution">
    <text evidence="2">The sequence shown here is derived from an EMBL/GenBank/DDBJ whole genome shotgun (WGS) entry which is preliminary data.</text>
</comment>
<dbReference type="GO" id="GO:0005768">
    <property type="term" value="C:endosome"/>
    <property type="evidence" value="ECO:0007669"/>
    <property type="project" value="TreeGrafter"/>
</dbReference>
<reference evidence="2" key="1">
    <citation type="submission" date="2021-06" db="EMBL/GenBank/DDBJ databases">
        <authorList>
            <person name="Kallberg Y."/>
            <person name="Tangrot J."/>
            <person name="Rosling A."/>
        </authorList>
    </citation>
    <scope>NUCLEOTIDE SEQUENCE</scope>
    <source>
        <strain evidence="2">CL551</strain>
    </source>
</reference>
<dbReference type="AlphaFoldDB" id="A0A9N9BVV7"/>
<feature type="region of interest" description="Disordered" evidence="1">
    <location>
        <begin position="145"/>
        <end position="167"/>
    </location>
</feature>
<protein>
    <submittedName>
        <fullName evidence="2">14372_t:CDS:1</fullName>
    </submittedName>
</protein>